<dbReference type="AlphaFoldDB" id="T0YG73"/>
<protein>
    <submittedName>
        <fullName evidence="1">NUDIX hydrolase</fullName>
    </submittedName>
</protein>
<dbReference type="InterPro" id="IPR015797">
    <property type="entry name" value="NUDIX_hydrolase-like_dom_sf"/>
</dbReference>
<proteinExistence type="predicted"/>
<reference evidence="1" key="2">
    <citation type="journal article" date="2014" name="ISME J.">
        <title>Microbial stratification in low pH oxic and suboxic macroscopic growths along an acid mine drainage.</title>
        <authorList>
            <person name="Mendez-Garcia C."/>
            <person name="Mesa V."/>
            <person name="Sprenger R.R."/>
            <person name="Richter M."/>
            <person name="Diez M.S."/>
            <person name="Solano J."/>
            <person name="Bargiela R."/>
            <person name="Golyshina O.V."/>
            <person name="Manteca A."/>
            <person name="Ramos J.L."/>
            <person name="Gallego J.R."/>
            <person name="Llorente I."/>
            <person name="Martins Dos Santos V.A."/>
            <person name="Jensen O.N."/>
            <person name="Pelaez A.I."/>
            <person name="Sanchez J."/>
            <person name="Ferrer M."/>
        </authorList>
    </citation>
    <scope>NUCLEOTIDE SEQUENCE</scope>
</reference>
<comment type="caution">
    <text evidence="1">The sequence shown here is derived from an EMBL/GenBank/DDBJ whole genome shotgun (WGS) entry which is preliminary data.</text>
</comment>
<gene>
    <name evidence="1" type="ORF">B1A_20206</name>
</gene>
<accession>T0YG73</accession>
<dbReference type="Gene3D" id="3.90.79.10">
    <property type="entry name" value="Nucleoside Triphosphate Pyrophosphohydrolase"/>
    <property type="match status" value="1"/>
</dbReference>
<dbReference type="SUPFAM" id="SSF55811">
    <property type="entry name" value="Nudix"/>
    <property type="match status" value="1"/>
</dbReference>
<dbReference type="GO" id="GO:0016787">
    <property type="term" value="F:hydrolase activity"/>
    <property type="evidence" value="ECO:0007669"/>
    <property type="project" value="UniProtKB-KW"/>
</dbReference>
<evidence type="ECO:0000313" key="1">
    <source>
        <dbReference type="EMBL" id="EQD30842.1"/>
    </source>
</evidence>
<reference evidence="1" key="1">
    <citation type="submission" date="2013-08" db="EMBL/GenBank/DDBJ databases">
        <authorList>
            <person name="Mendez C."/>
            <person name="Richter M."/>
            <person name="Ferrer M."/>
            <person name="Sanchez J."/>
        </authorList>
    </citation>
    <scope>NUCLEOTIDE SEQUENCE</scope>
</reference>
<sequence>GRTAHWLRYRLPPRYIRRNRHPLCVGQKQHWFLLRLAREPVAFDFTSTGEEPEFDEWRWTEFWEPVREVIYFKRKVYRSALVELAPAAFPAGQPARPAWWNTLTRASAGTTGASGGA</sequence>
<feature type="non-terminal residue" evidence="1">
    <location>
        <position position="1"/>
    </location>
</feature>
<organism evidence="1">
    <name type="scientific">mine drainage metagenome</name>
    <dbReference type="NCBI Taxonomy" id="410659"/>
    <lineage>
        <taxon>unclassified sequences</taxon>
        <taxon>metagenomes</taxon>
        <taxon>ecological metagenomes</taxon>
    </lineage>
</organism>
<keyword evidence="1" id="KW-0378">Hydrolase</keyword>
<name>T0YG73_9ZZZZ</name>
<dbReference type="EMBL" id="AUZX01014907">
    <property type="protein sequence ID" value="EQD30842.1"/>
    <property type="molecule type" value="Genomic_DNA"/>
</dbReference>